<gene>
    <name evidence="2" type="ORF">EYF80_062134</name>
</gene>
<proteinExistence type="predicted"/>
<keyword evidence="3" id="KW-1185">Reference proteome</keyword>
<name>A0A4Z2EFK7_9TELE</name>
<dbReference type="EMBL" id="SRLO01007833">
    <property type="protein sequence ID" value="TNN27717.1"/>
    <property type="molecule type" value="Genomic_DNA"/>
</dbReference>
<protein>
    <submittedName>
        <fullName evidence="2">Uncharacterized protein</fullName>
    </submittedName>
</protein>
<dbReference type="AlphaFoldDB" id="A0A4Z2EFK7"/>
<reference evidence="2 3" key="1">
    <citation type="submission" date="2019-03" db="EMBL/GenBank/DDBJ databases">
        <title>First draft genome of Liparis tanakae, snailfish: a comprehensive survey of snailfish specific genes.</title>
        <authorList>
            <person name="Kim W."/>
            <person name="Song I."/>
            <person name="Jeong J.-H."/>
            <person name="Kim D."/>
            <person name="Kim S."/>
            <person name="Ryu S."/>
            <person name="Song J.Y."/>
            <person name="Lee S.K."/>
        </authorList>
    </citation>
    <scope>NUCLEOTIDE SEQUENCE [LARGE SCALE GENOMIC DNA]</scope>
    <source>
        <tissue evidence="2">Muscle</tissue>
    </source>
</reference>
<feature type="region of interest" description="Disordered" evidence="1">
    <location>
        <begin position="49"/>
        <end position="76"/>
    </location>
</feature>
<evidence type="ECO:0000313" key="3">
    <source>
        <dbReference type="Proteomes" id="UP000314294"/>
    </source>
</evidence>
<sequence length="76" mass="9094">MTPNYEYISAGNQNRYRGLVDEAPLGLAVPLVRYFHPLHRRHVSGLRVWNREDGERDRDREDGERDREDGERDREE</sequence>
<evidence type="ECO:0000256" key="1">
    <source>
        <dbReference type="SAM" id="MobiDB-lite"/>
    </source>
</evidence>
<evidence type="ECO:0000313" key="2">
    <source>
        <dbReference type="EMBL" id="TNN27717.1"/>
    </source>
</evidence>
<dbReference type="Proteomes" id="UP000314294">
    <property type="component" value="Unassembled WGS sequence"/>
</dbReference>
<organism evidence="2 3">
    <name type="scientific">Liparis tanakae</name>
    <name type="common">Tanaka's snailfish</name>
    <dbReference type="NCBI Taxonomy" id="230148"/>
    <lineage>
        <taxon>Eukaryota</taxon>
        <taxon>Metazoa</taxon>
        <taxon>Chordata</taxon>
        <taxon>Craniata</taxon>
        <taxon>Vertebrata</taxon>
        <taxon>Euteleostomi</taxon>
        <taxon>Actinopterygii</taxon>
        <taxon>Neopterygii</taxon>
        <taxon>Teleostei</taxon>
        <taxon>Neoteleostei</taxon>
        <taxon>Acanthomorphata</taxon>
        <taxon>Eupercaria</taxon>
        <taxon>Perciformes</taxon>
        <taxon>Cottioidei</taxon>
        <taxon>Cottales</taxon>
        <taxon>Liparidae</taxon>
        <taxon>Liparis</taxon>
    </lineage>
</organism>
<comment type="caution">
    <text evidence="2">The sequence shown here is derived from an EMBL/GenBank/DDBJ whole genome shotgun (WGS) entry which is preliminary data.</text>
</comment>
<accession>A0A4Z2EFK7</accession>